<dbReference type="EMBL" id="JAWCUA010000010">
    <property type="protein sequence ID" value="MDU0114504.1"/>
    <property type="molecule type" value="Genomic_DNA"/>
</dbReference>
<dbReference type="Proteomes" id="UP001257914">
    <property type="component" value="Unassembled WGS sequence"/>
</dbReference>
<dbReference type="PANTHER" id="PTHR37529">
    <property type="entry name" value="TRANSPOSASE INSG FOR INSERTION SEQUENCE ELEMENT IS4-RELATED"/>
    <property type="match status" value="1"/>
</dbReference>
<dbReference type="InterPro" id="IPR047952">
    <property type="entry name" value="Transpos_IS4"/>
</dbReference>
<dbReference type="InterPro" id="IPR012337">
    <property type="entry name" value="RNaseH-like_sf"/>
</dbReference>
<gene>
    <name evidence="3" type="ORF">RT723_16195</name>
</gene>
<comment type="caution">
    <text evidence="3">The sequence shown here is derived from an EMBL/GenBank/DDBJ whole genome shotgun (WGS) entry which is preliminary data.</text>
</comment>
<dbReference type="InterPro" id="IPR002559">
    <property type="entry name" value="Transposase_11"/>
</dbReference>
<name>A0ABU3R499_9GAMM</name>
<dbReference type="RefSeq" id="WP_315948157.1">
    <property type="nucleotide sequence ID" value="NZ_JAWCUA010000010.1"/>
</dbReference>
<proteinExistence type="predicted"/>
<feature type="domain" description="Transposase IS4-like" evidence="1">
    <location>
        <begin position="127"/>
        <end position="352"/>
    </location>
</feature>
<dbReference type="InterPro" id="IPR024473">
    <property type="entry name" value="Transposases_IS4_N"/>
</dbReference>
<dbReference type="Pfam" id="PF01609">
    <property type="entry name" value="DDE_Tnp_1"/>
    <property type="match status" value="1"/>
</dbReference>
<dbReference type="SUPFAM" id="SSF53098">
    <property type="entry name" value="Ribonuclease H-like"/>
    <property type="match status" value="1"/>
</dbReference>
<feature type="domain" description="Transposase IS4 N-terminal" evidence="2">
    <location>
        <begin position="19"/>
        <end position="108"/>
    </location>
</feature>
<dbReference type="Pfam" id="PF13006">
    <property type="entry name" value="Nterm_IS4"/>
    <property type="match status" value="1"/>
</dbReference>
<accession>A0ABU3R499</accession>
<organism evidence="3 4">
    <name type="scientific">Psychrosphaera aquimarina</name>
    <dbReference type="NCBI Taxonomy" id="2044854"/>
    <lineage>
        <taxon>Bacteria</taxon>
        <taxon>Pseudomonadati</taxon>
        <taxon>Pseudomonadota</taxon>
        <taxon>Gammaproteobacteria</taxon>
        <taxon>Alteromonadales</taxon>
        <taxon>Pseudoalteromonadaceae</taxon>
        <taxon>Psychrosphaera</taxon>
    </lineage>
</organism>
<dbReference type="PANTHER" id="PTHR37529:SF1">
    <property type="entry name" value="TRANSPOSASE INSG FOR INSERTION SEQUENCE ELEMENT IS4-RELATED"/>
    <property type="match status" value="1"/>
</dbReference>
<evidence type="ECO:0000313" key="4">
    <source>
        <dbReference type="Proteomes" id="UP001257914"/>
    </source>
</evidence>
<keyword evidence="4" id="KW-1185">Reference proteome</keyword>
<evidence type="ECO:0000259" key="2">
    <source>
        <dbReference type="Pfam" id="PF13006"/>
    </source>
</evidence>
<dbReference type="NCBIfam" id="NF033592">
    <property type="entry name" value="transpos_IS4_1"/>
    <property type="match status" value="1"/>
</dbReference>
<evidence type="ECO:0000259" key="1">
    <source>
        <dbReference type="Pfam" id="PF01609"/>
    </source>
</evidence>
<protein>
    <submittedName>
        <fullName evidence="3">IS4 family transposase</fullName>
    </submittedName>
</protein>
<sequence>MPFFQQLEDMSSFLDDVHTLDKLKNVLDPTILEQAFEHVGIATVRRRRLPLDAVMWSVIGMSLFRNETVWDIASRLDISLPGKNKLVAPSALVQARQRLGYEAVQHTFQLLAQKTFTTQAFEQWCGLNLLAVDGVSFRTQDNEENRNEFGSDRNQHGEGSYPQIRMCSLMEVSSHLLLDSCFDARRVGEMSLAQGLLPSVPDDSLTLFARGYFSLGLLHEWRKRGTNIHWMLPAKKDLQYQVERNISDNDKIVTLFTTPQARKKFTELPEQITARLITYKIDGKSYRVLSSLTDLMRYPYDELTEVYTQRWEIELGFREMKQGLHQSKYALRSKKPDMVSQELWGMLLAYNLIRIVMIDAIKEDEELTPIQLSFSLSLRHIIAFLITTPLQSASKLPMHYEELLHTLRMFILPNRLPDRKYPRVVRKKPQKYPYKRKMPVSS</sequence>
<reference evidence="3 4" key="1">
    <citation type="submission" date="2023-10" db="EMBL/GenBank/DDBJ databases">
        <title>Psychrosphaera aquimaarina strain SW33 isolated from seawater.</title>
        <authorList>
            <person name="Bayburt H."/>
            <person name="Kim J.M."/>
            <person name="Choi B.J."/>
            <person name="Jeon C.O."/>
        </authorList>
    </citation>
    <scope>NUCLEOTIDE SEQUENCE [LARGE SCALE GENOMIC DNA]</scope>
    <source>
        <strain evidence="3 4">KCTC 52743</strain>
    </source>
</reference>
<evidence type="ECO:0000313" key="3">
    <source>
        <dbReference type="EMBL" id="MDU0114504.1"/>
    </source>
</evidence>